<dbReference type="Proteomes" id="UP000325315">
    <property type="component" value="Unassembled WGS sequence"/>
</dbReference>
<organism evidence="1 2">
    <name type="scientific">Gossypium australe</name>
    <dbReference type="NCBI Taxonomy" id="47621"/>
    <lineage>
        <taxon>Eukaryota</taxon>
        <taxon>Viridiplantae</taxon>
        <taxon>Streptophyta</taxon>
        <taxon>Embryophyta</taxon>
        <taxon>Tracheophyta</taxon>
        <taxon>Spermatophyta</taxon>
        <taxon>Magnoliopsida</taxon>
        <taxon>eudicotyledons</taxon>
        <taxon>Gunneridae</taxon>
        <taxon>Pentapetalae</taxon>
        <taxon>rosids</taxon>
        <taxon>malvids</taxon>
        <taxon>Malvales</taxon>
        <taxon>Malvaceae</taxon>
        <taxon>Malvoideae</taxon>
        <taxon>Gossypium</taxon>
    </lineage>
</organism>
<name>A0A5B6WSA8_9ROSI</name>
<gene>
    <name evidence="1" type="ORF">EPI10_006111</name>
</gene>
<protein>
    <submittedName>
        <fullName evidence="1">Uncharacterized protein</fullName>
    </submittedName>
</protein>
<evidence type="ECO:0000313" key="2">
    <source>
        <dbReference type="Proteomes" id="UP000325315"/>
    </source>
</evidence>
<proteinExistence type="predicted"/>
<dbReference type="AlphaFoldDB" id="A0A5B6WSA8"/>
<comment type="caution">
    <text evidence="1">The sequence shown here is derived from an EMBL/GenBank/DDBJ whole genome shotgun (WGS) entry which is preliminary data.</text>
</comment>
<keyword evidence="2" id="KW-1185">Reference proteome</keyword>
<dbReference type="EMBL" id="SMMG02000002">
    <property type="protein sequence ID" value="KAA3483994.1"/>
    <property type="molecule type" value="Genomic_DNA"/>
</dbReference>
<accession>A0A5B6WSA8</accession>
<reference evidence="2" key="1">
    <citation type="journal article" date="2019" name="Plant Biotechnol. J.">
        <title>Genome sequencing of the Australian wild diploid species Gossypium australe highlights disease resistance and delayed gland morphogenesis.</title>
        <authorList>
            <person name="Cai Y."/>
            <person name="Cai X."/>
            <person name="Wang Q."/>
            <person name="Wang P."/>
            <person name="Zhang Y."/>
            <person name="Cai C."/>
            <person name="Xu Y."/>
            <person name="Wang K."/>
            <person name="Zhou Z."/>
            <person name="Wang C."/>
            <person name="Geng S."/>
            <person name="Li B."/>
            <person name="Dong Q."/>
            <person name="Hou Y."/>
            <person name="Wang H."/>
            <person name="Ai P."/>
            <person name="Liu Z."/>
            <person name="Yi F."/>
            <person name="Sun M."/>
            <person name="An G."/>
            <person name="Cheng J."/>
            <person name="Zhang Y."/>
            <person name="Shi Q."/>
            <person name="Xie Y."/>
            <person name="Shi X."/>
            <person name="Chang Y."/>
            <person name="Huang F."/>
            <person name="Chen Y."/>
            <person name="Hong S."/>
            <person name="Mi L."/>
            <person name="Sun Q."/>
            <person name="Zhang L."/>
            <person name="Zhou B."/>
            <person name="Peng R."/>
            <person name="Zhang X."/>
            <person name="Liu F."/>
        </authorList>
    </citation>
    <scope>NUCLEOTIDE SEQUENCE [LARGE SCALE GENOMIC DNA]</scope>
    <source>
        <strain evidence="2">cv. PA1801</strain>
    </source>
</reference>
<evidence type="ECO:0000313" key="1">
    <source>
        <dbReference type="EMBL" id="KAA3483994.1"/>
    </source>
</evidence>
<sequence>MLLRVGHLTYRLVLQLGSVHIHIKFFMYQCSRDTNLALSMFFREITIPKRMPRNPMMSCANIILNILFR</sequence>